<dbReference type="AlphaFoldDB" id="A0AAE4APS1"/>
<dbReference type="EMBL" id="JAUSVL010000001">
    <property type="protein sequence ID" value="MDQ0289737.1"/>
    <property type="molecule type" value="Genomic_DNA"/>
</dbReference>
<evidence type="ECO:0000256" key="1">
    <source>
        <dbReference type="ARBA" id="ARBA00022801"/>
    </source>
</evidence>
<dbReference type="Gene3D" id="3.30.450.40">
    <property type="match status" value="1"/>
</dbReference>
<comment type="caution">
    <text evidence="4">The sequence shown here is derived from an EMBL/GenBank/DDBJ whole genome shotgun (WGS) entry which is preliminary data.</text>
</comment>
<dbReference type="InterPro" id="IPR036457">
    <property type="entry name" value="PPM-type-like_dom_sf"/>
</dbReference>
<dbReference type="RefSeq" id="WP_307261191.1">
    <property type="nucleotide sequence ID" value="NZ_JAUSVL010000001.1"/>
</dbReference>
<proteinExistence type="predicted"/>
<evidence type="ECO:0000313" key="4">
    <source>
        <dbReference type="EMBL" id="MDQ0289737.1"/>
    </source>
</evidence>
<evidence type="ECO:0000313" key="5">
    <source>
        <dbReference type="Proteomes" id="UP001238163"/>
    </source>
</evidence>
<feature type="domain" description="GAF" evidence="2">
    <location>
        <begin position="58"/>
        <end position="229"/>
    </location>
</feature>
<name>A0AAE4APS1_9BACT</name>
<dbReference type="PANTHER" id="PTHR43156">
    <property type="entry name" value="STAGE II SPORULATION PROTEIN E-RELATED"/>
    <property type="match status" value="1"/>
</dbReference>
<sequence length="481" mass="54073">MLVPITFFLLIVFAAGQTLWFLHLRRQLRQQLQQSKMRDEAHRRFINQFIHKLATATEVAEAMSIVVSQVCEDLGAESVGIFVPLEGTANAVLQGSACTGFFPVFTVKPSLLNVKVHENARYRAAYFHAEQLRAGDGPLGQIAISREPLLWNSDPRRNKDSAQLFPREVRNIMALPLMVEQHFVGIICAVNRRRGELNPFTEEDLSSFQELSSQPALACSLVVVYADRQRQDRIRREVEFCGTLQSSMLPQVPPSWSDLSFSLYYRAAFEVSGDSYDFIPIDDDRLLIVVADAAGKGMPACLMSSMSHSFIRGTISHYTTLNEFMLNLNHLIYSNSDDAHFITMNVLLIDRRDHSCEFGCAGHTPLLLRQGDGSCRALKPQGPALGMWPNEFLDDFETVTFTFAPGMAICLFSDGFPEALNKNHEEFGLKQLQMLWQDAPRPSADAVKYMVDTVRQYRGEEPQSDDQTLFVISRTAAVSTS</sequence>
<dbReference type="Pfam" id="PF01590">
    <property type="entry name" value="GAF"/>
    <property type="match status" value="1"/>
</dbReference>
<dbReference type="SMART" id="SM00065">
    <property type="entry name" value="GAF"/>
    <property type="match status" value="1"/>
</dbReference>
<evidence type="ECO:0000259" key="3">
    <source>
        <dbReference type="SMART" id="SM00331"/>
    </source>
</evidence>
<keyword evidence="5" id="KW-1185">Reference proteome</keyword>
<dbReference type="InterPro" id="IPR052016">
    <property type="entry name" value="Bact_Sigma-Reg"/>
</dbReference>
<keyword evidence="1" id="KW-0378">Hydrolase</keyword>
<organism evidence="4 5">
    <name type="scientific">Oligosphaera ethanolica</name>
    <dbReference type="NCBI Taxonomy" id="760260"/>
    <lineage>
        <taxon>Bacteria</taxon>
        <taxon>Pseudomonadati</taxon>
        <taxon>Lentisphaerota</taxon>
        <taxon>Oligosphaeria</taxon>
        <taxon>Oligosphaerales</taxon>
        <taxon>Oligosphaeraceae</taxon>
        <taxon>Oligosphaera</taxon>
    </lineage>
</organism>
<dbReference type="Gene3D" id="3.60.40.10">
    <property type="entry name" value="PPM-type phosphatase domain"/>
    <property type="match status" value="1"/>
</dbReference>
<reference evidence="4" key="1">
    <citation type="submission" date="2023-07" db="EMBL/GenBank/DDBJ databases">
        <title>Genomic Encyclopedia of Type Strains, Phase IV (KMG-IV): sequencing the most valuable type-strain genomes for metagenomic binning, comparative biology and taxonomic classification.</title>
        <authorList>
            <person name="Goeker M."/>
        </authorList>
    </citation>
    <scope>NUCLEOTIDE SEQUENCE</scope>
    <source>
        <strain evidence="4">DSM 24202</strain>
    </source>
</reference>
<dbReference type="Pfam" id="PF07228">
    <property type="entry name" value="SpoIIE"/>
    <property type="match status" value="1"/>
</dbReference>
<protein>
    <recommendedName>
        <fullName evidence="6">Phosphoserine phosphatase</fullName>
    </recommendedName>
</protein>
<dbReference type="InterPro" id="IPR029016">
    <property type="entry name" value="GAF-like_dom_sf"/>
</dbReference>
<dbReference type="InterPro" id="IPR001932">
    <property type="entry name" value="PPM-type_phosphatase-like_dom"/>
</dbReference>
<dbReference type="SUPFAM" id="SSF81606">
    <property type="entry name" value="PP2C-like"/>
    <property type="match status" value="1"/>
</dbReference>
<evidence type="ECO:0000259" key="2">
    <source>
        <dbReference type="SMART" id="SM00065"/>
    </source>
</evidence>
<dbReference type="PANTHER" id="PTHR43156:SF2">
    <property type="entry name" value="STAGE II SPORULATION PROTEIN E"/>
    <property type="match status" value="1"/>
</dbReference>
<dbReference type="InterPro" id="IPR003018">
    <property type="entry name" value="GAF"/>
</dbReference>
<dbReference type="SUPFAM" id="SSF55781">
    <property type="entry name" value="GAF domain-like"/>
    <property type="match status" value="1"/>
</dbReference>
<gene>
    <name evidence="4" type="ORF">J3R75_001844</name>
</gene>
<dbReference type="SMART" id="SM00331">
    <property type="entry name" value="PP2C_SIG"/>
    <property type="match status" value="1"/>
</dbReference>
<dbReference type="GO" id="GO:0016791">
    <property type="term" value="F:phosphatase activity"/>
    <property type="evidence" value="ECO:0007669"/>
    <property type="project" value="TreeGrafter"/>
</dbReference>
<accession>A0AAE4APS1</accession>
<dbReference type="Proteomes" id="UP001238163">
    <property type="component" value="Unassembled WGS sequence"/>
</dbReference>
<evidence type="ECO:0008006" key="6">
    <source>
        <dbReference type="Google" id="ProtNLM"/>
    </source>
</evidence>
<feature type="domain" description="PPM-type phosphatase" evidence="3">
    <location>
        <begin position="256"/>
        <end position="474"/>
    </location>
</feature>